<dbReference type="InterPro" id="IPR002528">
    <property type="entry name" value="MATE_fam"/>
</dbReference>
<dbReference type="InterPro" id="IPR048279">
    <property type="entry name" value="MdtK-like"/>
</dbReference>
<dbReference type="InterPro" id="IPR050222">
    <property type="entry name" value="MATE_MdtK"/>
</dbReference>
<comment type="caution">
    <text evidence="14">The sequence shown here is derived from an EMBL/GenBank/DDBJ whole genome shotgun (WGS) entry which is preliminary data.</text>
</comment>
<dbReference type="PANTHER" id="PTHR43298:SF2">
    <property type="entry name" value="FMN_FAD EXPORTER YEEO-RELATED"/>
    <property type="match status" value="1"/>
</dbReference>
<dbReference type="eggNOG" id="COG0534">
    <property type="taxonomic scope" value="Bacteria"/>
</dbReference>
<evidence type="ECO:0000256" key="3">
    <source>
        <dbReference type="ARBA" id="ARBA00010199"/>
    </source>
</evidence>
<accession>A5ZQN0</accession>
<dbReference type="AlphaFoldDB" id="A5ZQN0"/>
<dbReference type="GO" id="GO:0006811">
    <property type="term" value="P:monoatomic ion transport"/>
    <property type="evidence" value="ECO:0007669"/>
    <property type="project" value="UniProtKB-KW"/>
</dbReference>
<dbReference type="NCBIfam" id="TIGR00797">
    <property type="entry name" value="matE"/>
    <property type="match status" value="1"/>
</dbReference>
<feature type="transmembrane region" description="Helical" evidence="13">
    <location>
        <begin position="395"/>
        <end position="418"/>
    </location>
</feature>
<evidence type="ECO:0000313" key="15">
    <source>
        <dbReference type="Proteomes" id="UP000006002"/>
    </source>
</evidence>
<evidence type="ECO:0000256" key="10">
    <source>
        <dbReference type="ARBA" id="ARBA00023065"/>
    </source>
</evidence>
<evidence type="ECO:0000256" key="6">
    <source>
        <dbReference type="ARBA" id="ARBA00022449"/>
    </source>
</evidence>
<evidence type="ECO:0000256" key="12">
    <source>
        <dbReference type="ARBA" id="ARBA00031636"/>
    </source>
</evidence>
<gene>
    <name evidence="14" type="ORF">RUMOBE_01302</name>
</gene>
<keyword evidence="7" id="KW-1003">Cell membrane</keyword>
<dbReference type="GO" id="GO:0015297">
    <property type="term" value="F:antiporter activity"/>
    <property type="evidence" value="ECO:0007669"/>
    <property type="project" value="UniProtKB-KW"/>
</dbReference>
<evidence type="ECO:0000256" key="9">
    <source>
        <dbReference type="ARBA" id="ARBA00022989"/>
    </source>
</evidence>
<evidence type="ECO:0000256" key="1">
    <source>
        <dbReference type="ARBA" id="ARBA00003408"/>
    </source>
</evidence>
<evidence type="ECO:0000313" key="14">
    <source>
        <dbReference type="EMBL" id="EDM87887.1"/>
    </source>
</evidence>
<evidence type="ECO:0000256" key="5">
    <source>
        <dbReference type="ARBA" id="ARBA00022448"/>
    </source>
</evidence>
<evidence type="ECO:0000256" key="4">
    <source>
        <dbReference type="ARBA" id="ARBA00020268"/>
    </source>
</evidence>
<dbReference type="Proteomes" id="UP000006002">
    <property type="component" value="Unassembled WGS sequence"/>
</dbReference>
<name>A5ZQN0_9FIRM</name>
<feature type="transmembrane region" description="Helical" evidence="13">
    <location>
        <begin position="250"/>
        <end position="278"/>
    </location>
</feature>
<keyword evidence="9 13" id="KW-1133">Transmembrane helix</keyword>
<sequence length="450" mass="48869">MEVFMSAQVRDMTKGSPAKLILLFAVPLMLGNIFQQLYTMVDTIVVGQVAGVQALAALGAVEWIMWMTLGVSTGVTQGFSILISQHYGAKKWNDLKKTVAHSYLLTAVTAILLLLISQLAARWLLVLLNTPDNIIGMSLIYLRIVFCGIPIVAAYNIFASVLRALGNSRTPLIAMIIAAFINVVLDLVFVAGFNWSVAGAALATVIAQAFSAFYCFLIVRKIEIVHTDRDDFAKVPGLNRKLFGLGAPILFQDVIISVGGLAVQFVINGYGFLFVAGFTATNKLYGVLEMAAISYGYAVVSYVGQNLGAGEITRIKKGVHASSFLAFLTSAFISIVMFLFGKTLLSMFISGDPEQTSQVLAIAWHYLSIMASCLCILYFLYVYRSALQGLGNTMIPMLSGVVEFFVRVGVALLLPKLIGQNGIFYAEIAAWTGAAVLLMISYYINIRKFA</sequence>
<evidence type="ECO:0000256" key="11">
    <source>
        <dbReference type="ARBA" id="ARBA00023136"/>
    </source>
</evidence>
<reference evidence="14 15" key="2">
    <citation type="submission" date="2007-04" db="EMBL/GenBank/DDBJ databases">
        <title>Draft genome sequence of Ruminococcus obeum (ATCC 29174).</title>
        <authorList>
            <person name="Sudarsanam P."/>
            <person name="Ley R."/>
            <person name="Guruge J."/>
            <person name="Turnbaugh P.J."/>
            <person name="Mahowald M."/>
            <person name="Liep D."/>
            <person name="Gordon J."/>
        </authorList>
    </citation>
    <scope>NUCLEOTIDE SEQUENCE [LARGE SCALE GENOMIC DNA]</scope>
    <source>
        <strain evidence="14 15">ATCC 29174</strain>
    </source>
</reference>
<keyword evidence="10" id="KW-0406">Ion transport</keyword>
<feature type="transmembrane region" description="Helical" evidence="13">
    <location>
        <begin position="20"/>
        <end position="38"/>
    </location>
</feature>
<feature type="transmembrane region" description="Helical" evidence="13">
    <location>
        <begin position="284"/>
        <end position="303"/>
    </location>
</feature>
<dbReference type="EMBL" id="AAVO02000004">
    <property type="protein sequence ID" value="EDM87887.1"/>
    <property type="molecule type" value="Genomic_DNA"/>
</dbReference>
<proteinExistence type="inferred from homology"/>
<dbReference type="PANTHER" id="PTHR43298">
    <property type="entry name" value="MULTIDRUG RESISTANCE PROTEIN NORM-RELATED"/>
    <property type="match status" value="1"/>
</dbReference>
<feature type="transmembrane region" description="Helical" evidence="13">
    <location>
        <begin position="140"/>
        <end position="165"/>
    </location>
</feature>
<protein>
    <recommendedName>
        <fullName evidence="4">Probable multidrug resistance protein NorM</fullName>
    </recommendedName>
    <alternativeName>
        <fullName evidence="12">Multidrug-efflux transporter</fullName>
    </alternativeName>
</protein>
<comment type="function">
    <text evidence="1">Multidrug efflux pump.</text>
</comment>
<evidence type="ECO:0000256" key="13">
    <source>
        <dbReference type="SAM" id="Phobius"/>
    </source>
</evidence>
<evidence type="ECO:0000256" key="7">
    <source>
        <dbReference type="ARBA" id="ARBA00022475"/>
    </source>
</evidence>
<keyword evidence="8 13" id="KW-0812">Transmembrane</keyword>
<dbReference type="PIRSF" id="PIRSF006603">
    <property type="entry name" value="DinF"/>
    <property type="match status" value="1"/>
</dbReference>
<organism evidence="14 15">
    <name type="scientific">Blautia obeum ATCC 29174</name>
    <dbReference type="NCBI Taxonomy" id="411459"/>
    <lineage>
        <taxon>Bacteria</taxon>
        <taxon>Bacillati</taxon>
        <taxon>Bacillota</taxon>
        <taxon>Clostridia</taxon>
        <taxon>Lachnospirales</taxon>
        <taxon>Lachnospiraceae</taxon>
        <taxon>Blautia</taxon>
    </lineage>
</organism>
<dbReference type="GO" id="GO:0005886">
    <property type="term" value="C:plasma membrane"/>
    <property type="evidence" value="ECO:0007669"/>
    <property type="project" value="UniProtKB-SubCell"/>
</dbReference>
<keyword evidence="11 13" id="KW-0472">Membrane</keyword>
<evidence type="ECO:0000256" key="8">
    <source>
        <dbReference type="ARBA" id="ARBA00022692"/>
    </source>
</evidence>
<dbReference type="CDD" id="cd13138">
    <property type="entry name" value="MATE_yoeA_like"/>
    <property type="match status" value="1"/>
</dbReference>
<evidence type="ECO:0000256" key="2">
    <source>
        <dbReference type="ARBA" id="ARBA00004651"/>
    </source>
</evidence>
<feature type="transmembrane region" description="Helical" evidence="13">
    <location>
        <begin position="103"/>
        <end position="128"/>
    </location>
</feature>
<dbReference type="Pfam" id="PF01554">
    <property type="entry name" value="MatE"/>
    <property type="match status" value="2"/>
</dbReference>
<feature type="transmembrane region" description="Helical" evidence="13">
    <location>
        <begin position="361"/>
        <end position="383"/>
    </location>
</feature>
<feature type="transmembrane region" description="Helical" evidence="13">
    <location>
        <begin position="197"/>
        <end position="219"/>
    </location>
</feature>
<comment type="subcellular location">
    <subcellularLocation>
        <location evidence="2">Cell membrane</location>
        <topology evidence="2">Multi-pass membrane protein</topology>
    </subcellularLocation>
</comment>
<feature type="transmembrane region" description="Helical" evidence="13">
    <location>
        <begin position="172"/>
        <end position="191"/>
    </location>
</feature>
<comment type="similarity">
    <text evidence="3">Belongs to the multi antimicrobial extrusion (MATE) (TC 2.A.66.1) family.</text>
</comment>
<keyword evidence="5" id="KW-0813">Transport</keyword>
<reference evidence="14 15" key="1">
    <citation type="submission" date="2007-03" db="EMBL/GenBank/DDBJ databases">
        <authorList>
            <person name="Fulton L."/>
            <person name="Clifton S."/>
            <person name="Fulton B."/>
            <person name="Xu J."/>
            <person name="Minx P."/>
            <person name="Pepin K.H."/>
            <person name="Johnson M."/>
            <person name="Thiruvilangam P."/>
            <person name="Bhonagiri V."/>
            <person name="Nash W.E."/>
            <person name="Mardis E.R."/>
            <person name="Wilson R.K."/>
        </authorList>
    </citation>
    <scope>NUCLEOTIDE SEQUENCE [LARGE SCALE GENOMIC DNA]</scope>
    <source>
        <strain evidence="14 15">ATCC 29174</strain>
    </source>
</reference>
<keyword evidence="6" id="KW-0050">Antiport</keyword>
<dbReference type="HOGENOM" id="CLU_012893_5_0_9"/>
<feature type="transmembrane region" description="Helical" evidence="13">
    <location>
        <begin position="424"/>
        <end position="444"/>
    </location>
</feature>
<feature type="transmembrane region" description="Helical" evidence="13">
    <location>
        <begin position="324"/>
        <end position="349"/>
    </location>
</feature>
<dbReference type="GO" id="GO:0042910">
    <property type="term" value="F:xenobiotic transmembrane transporter activity"/>
    <property type="evidence" value="ECO:0007669"/>
    <property type="project" value="InterPro"/>
</dbReference>